<comment type="caution">
    <text evidence="1">The sequence shown here is derived from an EMBL/GenBank/DDBJ whole genome shotgun (WGS) entry which is preliminary data.</text>
</comment>
<protein>
    <submittedName>
        <fullName evidence="1">Uncharacterized protein</fullName>
    </submittedName>
</protein>
<dbReference type="EMBL" id="BAAACZ010000018">
    <property type="protein sequence ID" value="GAA0465696.1"/>
    <property type="molecule type" value="Genomic_DNA"/>
</dbReference>
<evidence type="ECO:0000313" key="2">
    <source>
        <dbReference type="Proteomes" id="UP001500740"/>
    </source>
</evidence>
<sequence length="274" mass="32950">MVKVNDIHRVAKKYKKFYESYWIDQQVLVYNNKRYYLAFYKVLKKDTGGAFFTLEPGASEREYKEAFEWFTLLLMRLGSIKDVGEERRNINMTGFEKVNEFLKRVDKEVSLSQSEYELVQKGIDSTRYALSLQKNLVKLMNDFDQFLKDKEPNHEYSIEDVEYIQCVNNEIDYIQYHQVKDFYESVDTFQEINNIVYKRREIKGLMDTAIQTYLKEHCMNKEKLRKTLDNITHVEGLDELSKEEYINAVQKDFVKRQQLSNRSLMKELRYPKLM</sequence>
<keyword evidence="2" id="KW-1185">Reference proteome</keyword>
<reference evidence="2" key="1">
    <citation type="journal article" date="2019" name="Int. J. Syst. Evol. Microbiol.">
        <title>The Global Catalogue of Microorganisms (GCM) 10K type strain sequencing project: providing services to taxonomists for standard genome sequencing and annotation.</title>
        <authorList>
            <consortium name="The Broad Institute Genomics Platform"/>
            <consortium name="The Broad Institute Genome Sequencing Center for Infectious Disease"/>
            <person name="Wu L."/>
            <person name="Ma J."/>
        </authorList>
    </citation>
    <scope>NUCLEOTIDE SEQUENCE [LARGE SCALE GENOMIC DNA]</scope>
    <source>
        <strain evidence="2">JCM 14193</strain>
    </source>
</reference>
<organism evidence="1 2">
    <name type="scientific">Alkalibacillus silvisoli</name>
    <dbReference type="NCBI Taxonomy" id="392823"/>
    <lineage>
        <taxon>Bacteria</taxon>
        <taxon>Bacillati</taxon>
        <taxon>Bacillota</taxon>
        <taxon>Bacilli</taxon>
        <taxon>Bacillales</taxon>
        <taxon>Bacillaceae</taxon>
        <taxon>Alkalibacillus</taxon>
    </lineage>
</organism>
<proteinExistence type="predicted"/>
<accession>A0ABP3JW94</accession>
<name>A0ABP3JW94_9BACI</name>
<evidence type="ECO:0000313" key="1">
    <source>
        <dbReference type="EMBL" id="GAA0465696.1"/>
    </source>
</evidence>
<gene>
    <name evidence="1" type="ORF">GCM10008935_21910</name>
</gene>
<dbReference type="RefSeq" id="WP_343783597.1">
    <property type="nucleotide sequence ID" value="NZ_BAAACZ010000018.1"/>
</dbReference>
<dbReference type="Proteomes" id="UP001500740">
    <property type="component" value="Unassembled WGS sequence"/>
</dbReference>